<keyword evidence="22" id="KW-1185">Reference proteome</keyword>
<dbReference type="InterPro" id="IPR050396">
    <property type="entry name" value="Glycosyltr_51/Transpeptidase"/>
</dbReference>
<evidence type="ECO:0000256" key="17">
    <source>
        <dbReference type="ARBA" id="ARBA00049902"/>
    </source>
</evidence>
<evidence type="ECO:0000256" key="11">
    <source>
        <dbReference type="ARBA" id="ARBA00022984"/>
    </source>
</evidence>
<dbReference type="STRING" id="1423731.FC81_GL000179"/>
<dbReference type="PANTHER" id="PTHR32282">
    <property type="entry name" value="BINDING PROTEIN TRANSPEPTIDASE, PUTATIVE-RELATED"/>
    <property type="match status" value="1"/>
</dbReference>
<dbReference type="GO" id="GO:0008360">
    <property type="term" value="P:regulation of cell shape"/>
    <property type="evidence" value="ECO:0007669"/>
    <property type="project" value="UniProtKB-KW"/>
</dbReference>
<evidence type="ECO:0000313" key="21">
    <source>
        <dbReference type="EMBL" id="KRL03177.1"/>
    </source>
</evidence>
<evidence type="ECO:0000256" key="1">
    <source>
        <dbReference type="ARBA" id="ARBA00007090"/>
    </source>
</evidence>
<dbReference type="GO" id="GO:0009252">
    <property type="term" value="P:peptidoglycan biosynthetic process"/>
    <property type="evidence" value="ECO:0007669"/>
    <property type="project" value="UniProtKB-KW"/>
</dbReference>
<dbReference type="SUPFAM" id="SSF56601">
    <property type="entry name" value="beta-lactamase/transpeptidase-like"/>
    <property type="match status" value="1"/>
</dbReference>
<dbReference type="SUPFAM" id="SSF53955">
    <property type="entry name" value="Lysozyme-like"/>
    <property type="match status" value="1"/>
</dbReference>
<dbReference type="InterPro" id="IPR036950">
    <property type="entry name" value="PBP_transglycosylase"/>
</dbReference>
<comment type="catalytic activity">
    <reaction evidence="17">
        <text>[GlcNAc-(1-&gt;4)-Mur2Ac(oyl-L-Ala-gamma-D-Glu-L-Lys-D-Ala-D-Ala)](n)-di-trans,octa-cis-undecaprenyl diphosphate + beta-D-GlcNAc-(1-&gt;4)-Mur2Ac(oyl-L-Ala-gamma-D-Glu-L-Lys-D-Ala-D-Ala)-di-trans,octa-cis-undecaprenyl diphosphate = [GlcNAc-(1-&gt;4)-Mur2Ac(oyl-L-Ala-gamma-D-Glu-L-Lys-D-Ala-D-Ala)](n+1)-di-trans,octa-cis-undecaprenyl diphosphate + di-trans,octa-cis-undecaprenyl diphosphate + H(+)</text>
        <dbReference type="Rhea" id="RHEA:23708"/>
        <dbReference type="Rhea" id="RHEA-COMP:9602"/>
        <dbReference type="Rhea" id="RHEA-COMP:9603"/>
        <dbReference type="ChEBI" id="CHEBI:15378"/>
        <dbReference type="ChEBI" id="CHEBI:58405"/>
        <dbReference type="ChEBI" id="CHEBI:60033"/>
        <dbReference type="ChEBI" id="CHEBI:78435"/>
        <dbReference type="EC" id="2.4.99.28"/>
    </reaction>
</comment>
<keyword evidence="4" id="KW-0121">Carboxypeptidase</keyword>
<dbReference type="Pfam" id="PF00905">
    <property type="entry name" value="Transpeptidase"/>
    <property type="match status" value="1"/>
</dbReference>
<evidence type="ECO:0000256" key="4">
    <source>
        <dbReference type="ARBA" id="ARBA00022645"/>
    </source>
</evidence>
<evidence type="ECO:0000256" key="9">
    <source>
        <dbReference type="ARBA" id="ARBA00022801"/>
    </source>
</evidence>
<dbReference type="InterPro" id="IPR001264">
    <property type="entry name" value="Glyco_trans_51"/>
</dbReference>
<dbReference type="PANTHER" id="PTHR32282:SF32">
    <property type="entry name" value="PENICILLIN-BINDING PROTEIN 2A"/>
    <property type="match status" value="1"/>
</dbReference>
<gene>
    <name evidence="21" type="ORF">FC81_GL000179</name>
</gene>
<evidence type="ECO:0000256" key="6">
    <source>
        <dbReference type="ARBA" id="ARBA00022676"/>
    </source>
</evidence>
<dbReference type="GO" id="GO:0006508">
    <property type="term" value="P:proteolysis"/>
    <property type="evidence" value="ECO:0007669"/>
    <property type="project" value="UniProtKB-KW"/>
</dbReference>
<keyword evidence="14" id="KW-0511">Multifunctional enzyme</keyword>
<organism evidence="21 22">
    <name type="scientific">Liquorilactobacillus capillatus DSM 19910</name>
    <dbReference type="NCBI Taxonomy" id="1423731"/>
    <lineage>
        <taxon>Bacteria</taxon>
        <taxon>Bacillati</taxon>
        <taxon>Bacillota</taxon>
        <taxon>Bacilli</taxon>
        <taxon>Lactobacillales</taxon>
        <taxon>Lactobacillaceae</taxon>
        <taxon>Liquorilactobacillus</taxon>
    </lineage>
</organism>
<evidence type="ECO:0000256" key="18">
    <source>
        <dbReference type="SAM" id="Phobius"/>
    </source>
</evidence>
<dbReference type="Gene3D" id="6.20.370.110">
    <property type="match status" value="1"/>
</dbReference>
<dbReference type="RefSeq" id="WP_057742064.1">
    <property type="nucleotide sequence ID" value="NZ_AZEF01000006.1"/>
</dbReference>
<evidence type="ECO:0000256" key="8">
    <source>
        <dbReference type="ARBA" id="ARBA00022692"/>
    </source>
</evidence>
<evidence type="ECO:0000256" key="15">
    <source>
        <dbReference type="ARBA" id="ARBA00023316"/>
    </source>
</evidence>
<dbReference type="PATRIC" id="fig|1423731.3.peg.184"/>
<dbReference type="AlphaFoldDB" id="A0A0R1M5N6"/>
<evidence type="ECO:0000256" key="10">
    <source>
        <dbReference type="ARBA" id="ARBA00022960"/>
    </source>
</evidence>
<dbReference type="GO" id="GO:0008658">
    <property type="term" value="F:penicillin binding"/>
    <property type="evidence" value="ECO:0007669"/>
    <property type="project" value="InterPro"/>
</dbReference>
<comment type="caution">
    <text evidence="21">The sequence shown here is derived from an EMBL/GenBank/DDBJ whole genome shotgun (WGS) entry which is preliminary data.</text>
</comment>
<keyword evidence="8 18" id="KW-0812">Transmembrane</keyword>
<evidence type="ECO:0000256" key="12">
    <source>
        <dbReference type="ARBA" id="ARBA00022989"/>
    </source>
</evidence>
<evidence type="ECO:0000256" key="3">
    <source>
        <dbReference type="ARBA" id="ARBA00022475"/>
    </source>
</evidence>
<dbReference type="InterPro" id="IPR012338">
    <property type="entry name" value="Beta-lactam/transpept-like"/>
</dbReference>
<dbReference type="FunFam" id="1.10.3810.10:FF:000001">
    <property type="entry name" value="Penicillin-binding protein 1A"/>
    <property type="match status" value="1"/>
</dbReference>
<comment type="similarity">
    <text evidence="1">In the C-terminal section; belongs to the transpeptidase family.</text>
</comment>
<dbReference type="GO" id="GO:0008955">
    <property type="term" value="F:peptidoglycan glycosyltransferase activity"/>
    <property type="evidence" value="ECO:0007669"/>
    <property type="project" value="UniProtKB-EC"/>
</dbReference>
<proteinExistence type="inferred from homology"/>
<evidence type="ECO:0000313" key="22">
    <source>
        <dbReference type="Proteomes" id="UP000051621"/>
    </source>
</evidence>
<dbReference type="OrthoDB" id="9766909at2"/>
<evidence type="ECO:0000256" key="7">
    <source>
        <dbReference type="ARBA" id="ARBA00022679"/>
    </source>
</evidence>
<evidence type="ECO:0000256" key="16">
    <source>
        <dbReference type="ARBA" id="ARBA00034000"/>
    </source>
</evidence>
<dbReference type="Gene3D" id="3.40.710.10">
    <property type="entry name" value="DD-peptidase/beta-lactamase superfamily"/>
    <property type="match status" value="1"/>
</dbReference>
<evidence type="ECO:0000256" key="14">
    <source>
        <dbReference type="ARBA" id="ARBA00023268"/>
    </source>
</evidence>
<keyword evidence="11" id="KW-0573">Peptidoglycan synthesis</keyword>
<comment type="catalytic activity">
    <reaction evidence="16">
        <text>Preferential cleavage: (Ac)2-L-Lys-D-Ala-|-D-Ala. Also transpeptidation of peptidyl-alanyl moieties that are N-acyl substituents of D-alanine.</text>
        <dbReference type="EC" id="3.4.16.4"/>
    </reaction>
</comment>
<keyword evidence="12 18" id="KW-1133">Transmembrane helix</keyword>
<dbReference type="Pfam" id="PF00912">
    <property type="entry name" value="Transgly"/>
    <property type="match status" value="1"/>
</dbReference>
<keyword evidence="9" id="KW-0378">Hydrolase</keyword>
<keyword evidence="10" id="KW-0133">Cell shape</keyword>
<evidence type="ECO:0000256" key="2">
    <source>
        <dbReference type="ARBA" id="ARBA00007739"/>
    </source>
</evidence>
<keyword evidence="6" id="KW-0328">Glycosyltransferase</keyword>
<dbReference type="Gene3D" id="1.10.3810.10">
    <property type="entry name" value="Biosynthetic peptidoglycan transglycosylase-like"/>
    <property type="match status" value="1"/>
</dbReference>
<dbReference type="NCBIfam" id="TIGR02074">
    <property type="entry name" value="PBP_1a_fam"/>
    <property type="match status" value="1"/>
</dbReference>
<evidence type="ECO:0000259" key="20">
    <source>
        <dbReference type="Pfam" id="PF00912"/>
    </source>
</evidence>
<dbReference type="EMBL" id="AZEF01000006">
    <property type="protein sequence ID" value="KRL03177.1"/>
    <property type="molecule type" value="Genomic_DNA"/>
</dbReference>
<dbReference type="GO" id="GO:0009002">
    <property type="term" value="F:serine-type D-Ala-D-Ala carboxypeptidase activity"/>
    <property type="evidence" value="ECO:0007669"/>
    <property type="project" value="UniProtKB-EC"/>
</dbReference>
<evidence type="ECO:0000256" key="13">
    <source>
        <dbReference type="ARBA" id="ARBA00023136"/>
    </source>
</evidence>
<feature type="domain" description="Glycosyl transferase family 51" evidence="20">
    <location>
        <begin position="87"/>
        <end position="259"/>
    </location>
</feature>
<reference evidence="21 22" key="1">
    <citation type="journal article" date="2015" name="Genome Announc.">
        <title>Expanding the biotechnology potential of lactobacilli through comparative genomics of 213 strains and associated genera.</title>
        <authorList>
            <person name="Sun Z."/>
            <person name="Harris H.M."/>
            <person name="McCann A."/>
            <person name="Guo C."/>
            <person name="Argimon S."/>
            <person name="Zhang W."/>
            <person name="Yang X."/>
            <person name="Jeffery I.B."/>
            <person name="Cooney J.C."/>
            <person name="Kagawa T.F."/>
            <person name="Liu W."/>
            <person name="Song Y."/>
            <person name="Salvetti E."/>
            <person name="Wrobel A."/>
            <person name="Rasinkangas P."/>
            <person name="Parkhill J."/>
            <person name="Rea M.C."/>
            <person name="O'Sullivan O."/>
            <person name="Ritari J."/>
            <person name="Douillard F.P."/>
            <person name="Paul Ross R."/>
            <person name="Yang R."/>
            <person name="Briner A.E."/>
            <person name="Felis G.E."/>
            <person name="de Vos W.M."/>
            <person name="Barrangou R."/>
            <person name="Klaenhammer T.R."/>
            <person name="Caufield P.W."/>
            <person name="Cui Y."/>
            <person name="Zhang H."/>
            <person name="O'Toole P.W."/>
        </authorList>
    </citation>
    <scope>NUCLEOTIDE SEQUENCE [LARGE SCALE GENOMIC DNA]</scope>
    <source>
        <strain evidence="21 22">DSM 19910</strain>
    </source>
</reference>
<name>A0A0R1M5N6_9LACO</name>
<sequence length="709" mass="78615">MKYDSWIDLIKRKIGSFLKKLKNWLKRKIWRYHLWRWLTVVVLSIFLCVSIYLIFVAKTAKVGDLKAELEQSTEIYDHQGQKAGYLYSQKGTWKSLDDISPNIQNAVLSTEDRNFYHEYGFSVKGMGRAGVLYIKNKLLGRDYISGGGSTLTQQLVKNAFLSQEQTFSRKAKEIFISMQVENEYSKKEILTMYLNNAYFGNGVWGVEDAAQKYFGVSARQLSVAQAATLAGMLTNPSVFNPLDHPRNAKLRRNVVIDLMADNNKLSTAQAEAYKQQTMVVNDEYHYESGYKYPYYFDAVINEAISRYGLTESQVMNRGYKIYTSLNQNYQTSLQESFADTSLFPYDAEDGTKAQGASVAMNPQTGGVAAVVGGRSGSHVFRGYNRGTQLVRSPGSTIKPIAVYAPALEAGYHYDSLLQDRFKSYGTNKYTPHNWNNVYAGKISMYKALAESKNAAAVWLLNKIGVQAGYEMVKKFGLEVSKNDNNLSLGLGGLTKGESPYEMASAYTAFANKGVKTNAHFITKIVDASGRVIVDNTDPSSKRIISSKNAKEMTSMMMDVYNIGTGVDAKPSGYTIAGKTGSTQSADGTTTSDKDHWYVGYTPDVVVATWVGFDSTKHSLAEEGARGGSGLFKNEMEAIIPATKQTSFGVKSASSRVAAAEKKNSNVWDNLKDASQNIGDDVSKSTSNIKKKATNLFDAGKQKVERWFGR</sequence>
<feature type="domain" description="Penicillin-binding protein transpeptidase" evidence="19">
    <location>
        <begin position="355"/>
        <end position="613"/>
    </location>
</feature>
<evidence type="ECO:0000256" key="5">
    <source>
        <dbReference type="ARBA" id="ARBA00022670"/>
    </source>
</evidence>
<accession>A0A0R1M5N6</accession>
<feature type="transmembrane region" description="Helical" evidence="18">
    <location>
        <begin position="34"/>
        <end position="55"/>
    </location>
</feature>
<comment type="similarity">
    <text evidence="2">In the N-terminal section; belongs to the glycosyltransferase 51 family.</text>
</comment>
<keyword evidence="13 18" id="KW-0472">Membrane</keyword>
<dbReference type="InterPro" id="IPR001460">
    <property type="entry name" value="PCN-bd_Tpept"/>
</dbReference>
<keyword evidence="5" id="KW-0645">Protease</keyword>
<dbReference type="InterPro" id="IPR023346">
    <property type="entry name" value="Lysozyme-like_dom_sf"/>
</dbReference>
<keyword evidence="3" id="KW-1003">Cell membrane</keyword>
<keyword evidence="15" id="KW-0961">Cell wall biogenesis/degradation</keyword>
<protein>
    <submittedName>
        <fullName evidence="21">Multimodular transpeptidase-transglycosylase PBP 2A</fullName>
    </submittedName>
</protein>
<keyword evidence="7" id="KW-0808">Transferase</keyword>
<dbReference type="GO" id="GO:0030288">
    <property type="term" value="C:outer membrane-bounded periplasmic space"/>
    <property type="evidence" value="ECO:0007669"/>
    <property type="project" value="TreeGrafter"/>
</dbReference>
<evidence type="ECO:0000259" key="19">
    <source>
        <dbReference type="Pfam" id="PF00905"/>
    </source>
</evidence>
<dbReference type="Proteomes" id="UP000051621">
    <property type="component" value="Unassembled WGS sequence"/>
</dbReference>
<dbReference type="GO" id="GO:0071555">
    <property type="term" value="P:cell wall organization"/>
    <property type="evidence" value="ECO:0007669"/>
    <property type="project" value="UniProtKB-KW"/>
</dbReference>